<evidence type="ECO:0000259" key="6">
    <source>
        <dbReference type="PROSITE" id="PS51384"/>
    </source>
</evidence>
<evidence type="ECO:0000256" key="1">
    <source>
        <dbReference type="ARBA" id="ARBA00022448"/>
    </source>
</evidence>
<keyword evidence="7" id="KW-0503">Monooxygenase</keyword>
<accession>A0A1H6YC09</accession>
<evidence type="ECO:0000313" key="7">
    <source>
        <dbReference type="EMBL" id="SEJ38781.1"/>
    </source>
</evidence>
<dbReference type="SUPFAM" id="SSF54292">
    <property type="entry name" value="2Fe-2S ferredoxin-like"/>
    <property type="match status" value="1"/>
</dbReference>
<dbReference type="Pfam" id="PF00175">
    <property type="entry name" value="NAD_binding_1"/>
    <property type="match status" value="1"/>
</dbReference>
<dbReference type="GO" id="GO:0051536">
    <property type="term" value="F:iron-sulfur cluster binding"/>
    <property type="evidence" value="ECO:0007669"/>
    <property type="project" value="InterPro"/>
</dbReference>
<sequence>MSYELTIEPLGQTIEIEEGQTILDAALRAGIYLPHACCHGLCATCKVQVVDGEVDHGEASSFALMDFEREEQKCLACCATAQGDITIEAEIEEDPDAENLPVRDFPATVSRIERLTPTIKGVWLKLDAAEGMHFQAGQYVNLVLPDGIGSRAFSIASAPKEGGEIELNIRIVPGGRGTTYVHEQLKAGDRLTVSGPYGRFFVKKSADVPVIFMAGGSGLSSPRSMILDLLAEGFAKPIALIYGQRHLSELYYHDEFLALAERHPNFQYVPALSHEPEGSGWQGFRGFVHEAAKEYFANDFRGHKAYLCGPPLMIDSCITTLMQGRLFERDIYTEKFISAADAQQVRSPLFKAI</sequence>
<feature type="domain" description="FAD-binding FR-type" evidence="6">
    <location>
        <begin position="102"/>
        <end position="203"/>
    </location>
</feature>
<dbReference type="PROSITE" id="PS51384">
    <property type="entry name" value="FAD_FR"/>
    <property type="match status" value="1"/>
</dbReference>
<dbReference type="InterPro" id="IPR017927">
    <property type="entry name" value="FAD-bd_FR_type"/>
</dbReference>
<evidence type="ECO:0000313" key="8">
    <source>
        <dbReference type="Proteomes" id="UP000199005"/>
    </source>
</evidence>
<dbReference type="AlphaFoldDB" id="A0A1H6YC09"/>
<keyword evidence="4" id="KW-0408">Iron</keyword>
<evidence type="ECO:0000256" key="4">
    <source>
        <dbReference type="ARBA" id="ARBA00023004"/>
    </source>
</evidence>
<keyword evidence="1" id="KW-0813">Transport</keyword>
<dbReference type="InterPro" id="IPR001433">
    <property type="entry name" value="OxRdtase_FAD/NAD-bd"/>
</dbReference>
<dbReference type="CDD" id="cd06211">
    <property type="entry name" value="phenol_2-monooxygenase_like"/>
    <property type="match status" value="1"/>
</dbReference>
<keyword evidence="3" id="KW-0274">FAD</keyword>
<dbReference type="RefSeq" id="WP_090902623.1">
    <property type="nucleotide sequence ID" value="NZ_FNYO01000087.1"/>
</dbReference>
<name>A0A1H6YC09_9GAMM</name>
<dbReference type="EMBL" id="FNYO01000087">
    <property type="protein sequence ID" value="SEJ38781.1"/>
    <property type="molecule type" value="Genomic_DNA"/>
</dbReference>
<evidence type="ECO:0000259" key="5">
    <source>
        <dbReference type="PROSITE" id="PS51085"/>
    </source>
</evidence>
<dbReference type="PRINTS" id="PR00410">
    <property type="entry name" value="PHEHYDRXLASE"/>
</dbReference>
<evidence type="ECO:0000256" key="3">
    <source>
        <dbReference type="ARBA" id="ARBA00022827"/>
    </source>
</evidence>
<keyword evidence="7" id="KW-0560">Oxidoreductase</keyword>
<protein>
    <submittedName>
        <fullName evidence="7">Phenol 2-monooxygenase P5 subunit</fullName>
    </submittedName>
</protein>
<dbReference type="STRING" id="170623.SAMN04244579_04166"/>
<dbReference type="InterPro" id="IPR001041">
    <property type="entry name" value="2Fe-2S_ferredoxin-type"/>
</dbReference>
<evidence type="ECO:0000256" key="2">
    <source>
        <dbReference type="ARBA" id="ARBA00022630"/>
    </source>
</evidence>
<dbReference type="Gene3D" id="2.40.30.10">
    <property type="entry name" value="Translation factors"/>
    <property type="match status" value="1"/>
</dbReference>
<dbReference type="GO" id="GO:0004497">
    <property type="term" value="F:monooxygenase activity"/>
    <property type="evidence" value="ECO:0007669"/>
    <property type="project" value="UniProtKB-KW"/>
</dbReference>
<dbReference type="Gene3D" id="3.10.20.30">
    <property type="match status" value="1"/>
</dbReference>
<dbReference type="PANTHER" id="PTHR43644">
    <property type="entry name" value="NA(+)-TRANSLOCATING NADH-QUINONE REDUCTASE SUBUNIT"/>
    <property type="match status" value="1"/>
</dbReference>
<dbReference type="SUPFAM" id="SSF63380">
    <property type="entry name" value="Riboflavin synthase domain-like"/>
    <property type="match status" value="1"/>
</dbReference>
<dbReference type="InterPro" id="IPR039261">
    <property type="entry name" value="FNR_nucleotide-bd"/>
</dbReference>
<dbReference type="InterPro" id="IPR008333">
    <property type="entry name" value="Cbr1-like_FAD-bd_dom"/>
</dbReference>
<reference evidence="7 8" key="1">
    <citation type="submission" date="2016-10" db="EMBL/GenBank/DDBJ databases">
        <authorList>
            <person name="de Groot N.N."/>
        </authorList>
    </citation>
    <scope>NUCLEOTIDE SEQUENCE [LARGE SCALE GENOMIC DNA]</scope>
    <source>
        <strain evidence="7 8">DSM 1041</strain>
    </source>
</reference>
<dbReference type="InterPro" id="IPR017938">
    <property type="entry name" value="Riboflavin_synthase-like_b-brl"/>
</dbReference>
<feature type="domain" description="2Fe-2S ferredoxin-type" evidence="5">
    <location>
        <begin position="3"/>
        <end position="93"/>
    </location>
</feature>
<dbReference type="Pfam" id="PF00111">
    <property type="entry name" value="Fer2"/>
    <property type="match status" value="1"/>
</dbReference>
<keyword evidence="2" id="KW-0285">Flavoprotein</keyword>
<dbReference type="InterPro" id="IPR036010">
    <property type="entry name" value="2Fe-2S_ferredoxin-like_sf"/>
</dbReference>
<dbReference type="Pfam" id="PF00970">
    <property type="entry name" value="FAD_binding_6"/>
    <property type="match status" value="1"/>
</dbReference>
<dbReference type="PANTHER" id="PTHR43644:SF1">
    <property type="entry name" value="NAD(P)H-FLAVIN REDUCTASE"/>
    <property type="match status" value="1"/>
</dbReference>
<dbReference type="SUPFAM" id="SSF52343">
    <property type="entry name" value="Ferredoxin reductase-like, C-terminal NADP-linked domain"/>
    <property type="match status" value="1"/>
</dbReference>
<organism evidence="7 8">
    <name type="scientific">Azotobacter beijerinckii</name>
    <dbReference type="NCBI Taxonomy" id="170623"/>
    <lineage>
        <taxon>Bacteria</taxon>
        <taxon>Pseudomonadati</taxon>
        <taxon>Pseudomonadota</taxon>
        <taxon>Gammaproteobacteria</taxon>
        <taxon>Pseudomonadales</taxon>
        <taxon>Pseudomonadaceae</taxon>
        <taxon>Azotobacter</taxon>
    </lineage>
</organism>
<dbReference type="Gene3D" id="3.40.50.80">
    <property type="entry name" value="Nucleotide-binding domain of ferredoxin-NADP reductase (FNR) module"/>
    <property type="match status" value="1"/>
</dbReference>
<dbReference type="CDD" id="cd00207">
    <property type="entry name" value="fer2"/>
    <property type="match status" value="1"/>
</dbReference>
<dbReference type="PROSITE" id="PS51085">
    <property type="entry name" value="2FE2S_FER_2"/>
    <property type="match status" value="1"/>
</dbReference>
<proteinExistence type="predicted"/>
<dbReference type="Proteomes" id="UP000199005">
    <property type="component" value="Unassembled WGS sequence"/>
</dbReference>
<gene>
    <name evidence="7" type="ORF">SAMN04244579_04166</name>
</gene>
<dbReference type="InterPro" id="IPR012675">
    <property type="entry name" value="Beta-grasp_dom_sf"/>
</dbReference>